<protein>
    <recommendedName>
        <fullName evidence="5">Coiled-coil domain-containing protein 150</fullName>
    </recommendedName>
</protein>
<dbReference type="GeneID" id="109905845"/>
<evidence type="ECO:0008006" key="5">
    <source>
        <dbReference type="Google" id="ProtNLM"/>
    </source>
</evidence>
<name>A0A8C7H394_ONCKI</name>
<dbReference type="Proteomes" id="UP000694557">
    <property type="component" value="Unassembled WGS sequence"/>
</dbReference>
<feature type="coiled-coil region" evidence="1">
    <location>
        <begin position="451"/>
        <end position="663"/>
    </location>
</feature>
<accession>A0A8C7H394</accession>
<evidence type="ECO:0000313" key="4">
    <source>
        <dbReference type="Proteomes" id="UP000694557"/>
    </source>
</evidence>
<evidence type="ECO:0000313" key="3">
    <source>
        <dbReference type="Ensembl" id="ENSOKIP00005052165.1"/>
    </source>
</evidence>
<sequence>MRILMLCPFSTPSRSPVMSRPVIQPLSAGATAPEAFSLLHQRLLVAEEQAESLIREMGSLGVSREQLLEPVERDPIQRPISPLKMHHALREPGGEGLLWRQCDGLVSRVCRMESLLQTLKLTTFRLETERDLDPSHSARLKEQLSALQQESDEEQRVSRREVMRLRDLLREACLDRDKSRGEVQRLGEALEVATTSKMDVALAAEELKMVKVQMSEKLLQLKEQMSQESARSFENEKSHSALLQRVEEMERVVEMERRQAHTVQADCHALRSDGQATRQRLQEEKDRGHRLQEQCEQLKGQAEVKDSLVLELTGELKSARLALQKQQQENSRLLRDGGDLRTAADKVQAFNNQLESQCSELSSALHSLTVEKSKLLTEHQASIKAERSRVTKQLQEQDLLLDAARRNIQAELQGALSAKVKLQMELETLKVDHTQLLQSSTVAQETVATQRELLERTIERLRGNLNSAVKEGEVMRTDRDCAKTEMCIVVTKLEGERSALETQLANVKLEAGSLNSTLQKQEEENRRLMGKLAVMEHQQNAQQQVEQMLKELTDSKNNLAYEKGKLQTRVDQLQEELQALRDTHVESVQQCKLSSVLENKYTQVSSEISTLKTTCHKLEAQLRQAQAEVQVKEGEAMSVVAARDEALRDSQALRGQLDKLQKQHRDKLCELEGWLGVSRQGGGSVAQTLENVLVSHSRLQHNTETVQKELGRREQELASLRRDRLQGQREIQKLQAEVEKLQDIMATSNSKKNKMLEPLRKALDVARLDNKKLAQSLEQAVLANSTLQANLDRARDQHQSTITQREVELAEARAEIGRWSEHLESMKLRMRKERDSLKRMSQREISELRKALEDLSSRSGDLSRANRELREKTSELEKVVSNQKARLRDQKTQLKQHLDNRATLGNSQKIKDMEGELKSLKTLKDQYQKKNYEQSELIQQFRSETLSLQRELRRLSSSQEGELEAERELRHVMQDKCQRLEESIKKLQEAKDQAEQKMKEVSLESQQISENLEEAHSWFRSKFDSLKSDGEPNRSMGDEEPQENGDHTPGSSKGGAHSSSCKRNRKTLCDSRPPEPPEWERWRSTMQRWETKRELARIANGYKPGGIHALTHSHTQ</sequence>
<evidence type="ECO:0000256" key="1">
    <source>
        <dbReference type="SAM" id="Coils"/>
    </source>
</evidence>
<feature type="coiled-coil region" evidence="1">
    <location>
        <begin position="717"/>
        <end position="751"/>
    </location>
</feature>
<dbReference type="CTD" id="284992"/>
<gene>
    <name evidence="3" type="primary">ccdc150</name>
</gene>
<organism evidence="3 4">
    <name type="scientific">Oncorhynchus kisutch</name>
    <name type="common">Coho salmon</name>
    <name type="synonym">Salmo kisutch</name>
    <dbReference type="NCBI Taxonomy" id="8019"/>
    <lineage>
        <taxon>Eukaryota</taxon>
        <taxon>Metazoa</taxon>
        <taxon>Chordata</taxon>
        <taxon>Craniata</taxon>
        <taxon>Vertebrata</taxon>
        <taxon>Euteleostomi</taxon>
        <taxon>Actinopterygii</taxon>
        <taxon>Neopterygii</taxon>
        <taxon>Teleostei</taxon>
        <taxon>Protacanthopterygii</taxon>
        <taxon>Salmoniformes</taxon>
        <taxon>Salmonidae</taxon>
        <taxon>Salmoninae</taxon>
        <taxon>Oncorhynchus</taxon>
    </lineage>
</organism>
<dbReference type="InterPro" id="IPR038807">
    <property type="entry name" value="CCDC150"/>
</dbReference>
<dbReference type="GeneTree" id="ENSGT00390000005285"/>
<dbReference type="RefSeq" id="XP_020359068.2">
    <property type="nucleotide sequence ID" value="XM_020503479.2"/>
</dbReference>
<keyword evidence="4" id="KW-1185">Reference proteome</keyword>
<feature type="coiled-coil region" evidence="1">
    <location>
        <begin position="963"/>
        <end position="1011"/>
    </location>
</feature>
<proteinExistence type="predicted"/>
<feature type="region of interest" description="Disordered" evidence="2">
    <location>
        <begin position="1024"/>
        <end position="1085"/>
    </location>
</feature>
<dbReference type="Ensembl" id="ENSOKIT00005055092.1">
    <property type="protein sequence ID" value="ENSOKIP00005052165.1"/>
    <property type="gene ID" value="ENSOKIG00005022045.1"/>
</dbReference>
<dbReference type="AlphaFoldDB" id="A0A8C7H394"/>
<feature type="compositionally biased region" description="Basic and acidic residues" evidence="2">
    <location>
        <begin position="1067"/>
        <end position="1085"/>
    </location>
</feature>
<feature type="coiled-coil region" evidence="1">
    <location>
        <begin position="204"/>
        <end position="371"/>
    </location>
</feature>
<reference evidence="3" key="1">
    <citation type="submission" date="2025-08" db="UniProtKB">
        <authorList>
            <consortium name="Ensembl"/>
        </authorList>
    </citation>
    <scope>IDENTIFICATION</scope>
</reference>
<keyword evidence="1" id="KW-0175">Coiled coil</keyword>
<evidence type="ECO:0000256" key="2">
    <source>
        <dbReference type="SAM" id="MobiDB-lite"/>
    </source>
</evidence>
<dbReference type="KEGG" id="oki:109905845"/>
<dbReference type="PANTHER" id="PTHR35352">
    <property type="entry name" value="COILED-COIL DOMAIN-CONTAINING PROTEIN 150"/>
    <property type="match status" value="1"/>
</dbReference>
<dbReference type="PANTHER" id="PTHR35352:SF1">
    <property type="entry name" value="COILED-COIL DOMAIN-CONTAINING PROTEIN 150"/>
    <property type="match status" value="1"/>
</dbReference>
<feature type="coiled-coil region" evidence="1">
    <location>
        <begin position="777"/>
        <end position="930"/>
    </location>
</feature>
<reference evidence="3" key="2">
    <citation type="submission" date="2025-09" db="UniProtKB">
        <authorList>
            <consortium name="Ensembl"/>
        </authorList>
    </citation>
    <scope>IDENTIFICATION</scope>
</reference>